<feature type="transmembrane region" description="Helical" evidence="1">
    <location>
        <begin position="128"/>
        <end position="153"/>
    </location>
</feature>
<feature type="transmembrane region" description="Helical" evidence="1">
    <location>
        <begin position="18"/>
        <end position="36"/>
    </location>
</feature>
<reference evidence="2 3" key="1">
    <citation type="submission" date="2017-08" db="EMBL/GenBank/DDBJ databases">
        <title>Virgibacillus indicus sp. nov. and Virgibacillus profoundi sp. nov, two moderately halophilic bacteria isolated from marine sediment by using the Microfluidic Streak Plate.</title>
        <authorList>
            <person name="Xu B."/>
            <person name="Hu B."/>
            <person name="Wang J."/>
            <person name="Zhu Y."/>
            <person name="Huang L."/>
            <person name="Du W."/>
            <person name="Huang Y."/>
        </authorList>
    </citation>
    <scope>NUCLEOTIDE SEQUENCE [LARGE SCALE GENOMIC DNA]</scope>
    <source>
        <strain evidence="2 3">IO3-P2-C2</strain>
    </source>
</reference>
<evidence type="ECO:0000313" key="3">
    <source>
        <dbReference type="Proteomes" id="UP000216498"/>
    </source>
</evidence>
<protein>
    <submittedName>
        <fullName evidence="2">Uncharacterized protein</fullName>
    </submittedName>
</protein>
<dbReference type="EMBL" id="NPMS01000004">
    <property type="protein sequence ID" value="OZU88522.1"/>
    <property type="molecule type" value="Genomic_DNA"/>
</dbReference>
<accession>A0A265N939</accession>
<keyword evidence="3" id="KW-1185">Reference proteome</keyword>
<dbReference type="AlphaFoldDB" id="A0A265N939"/>
<dbReference type="Proteomes" id="UP000216498">
    <property type="component" value="Unassembled WGS sequence"/>
</dbReference>
<organism evidence="2 3">
    <name type="scientific">Virgibacillus indicus</name>
    <dbReference type="NCBI Taxonomy" id="2024554"/>
    <lineage>
        <taxon>Bacteria</taxon>
        <taxon>Bacillati</taxon>
        <taxon>Bacillota</taxon>
        <taxon>Bacilli</taxon>
        <taxon>Bacillales</taxon>
        <taxon>Bacillaceae</taxon>
        <taxon>Virgibacillus</taxon>
    </lineage>
</organism>
<feature type="transmembrane region" description="Helical" evidence="1">
    <location>
        <begin position="42"/>
        <end position="63"/>
    </location>
</feature>
<feature type="transmembrane region" description="Helical" evidence="1">
    <location>
        <begin position="84"/>
        <end position="108"/>
    </location>
</feature>
<dbReference type="RefSeq" id="WP_094885619.1">
    <property type="nucleotide sequence ID" value="NZ_NPMS01000004.1"/>
</dbReference>
<sequence>MNQAFRGLYFKEWKMMKGFFIGPFVITIILILLLNVTNDAPIINTISGLMAFGYIILPAAVIFSLNSEVNHLELFLHNPQSVHLLLIVKFLNGILCAFTFLVVLSLSLVSIDMIWESSSLTVLEMFSYLLLIMAQMIIVSIYPAVILFFFWTLHQIWRTYIGGLSIFAVVALLIFSIQMMSLFRTTAIYKALTDWGAVSISVNSGYSGEFLALSFGMFQFNGDLQSIIHLGPYVFYGIITVLLYFISAYLLDRKVEV</sequence>
<keyword evidence="1" id="KW-0812">Transmembrane</keyword>
<keyword evidence="1" id="KW-0472">Membrane</keyword>
<feature type="transmembrane region" description="Helical" evidence="1">
    <location>
        <begin position="230"/>
        <end position="251"/>
    </location>
</feature>
<feature type="transmembrane region" description="Helical" evidence="1">
    <location>
        <begin position="195"/>
        <end position="218"/>
    </location>
</feature>
<proteinExistence type="predicted"/>
<comment type="caution">
    <text evidence="2">The sequence shown here is derived from an EMBL/GenBank/DDBJ whole genome shotgun (WGS) entry which is preliminary data.</text>
</comment>
<keyword evidence="1" id="KW-1133">Transmembrane helix</keyword>
<feature type="transmembrane region" description="Helical" evidence="1">
    <location>
        <begin position="160"/>
        <end position="183"/>
    </location>
</feature>
<evidence type="ECO:0000313" key="2">
    <source>
        <dbReference type="EMBL" id="OZU88522.1"/>
    </source>
</evidence>
<evidence type="ECO:0000256" key="1">
    <source>
        <dbReference type="SAM" id="Phobius"/>
    </source>
</evidence>
<gene>
    <name evidence="2" type="ORF">CIL03_09455</name>
</gene>
<name>A0A265N939_9BACI</name>
<dbReference type="OrthoDB" id="1786466at2"/>